<evidence type="ECO:0000259" key="1">
    <source>
        <dbReference type="Pfam" id="PF03551"/>
    </source>
</evidence>
<dbReference type="PANTHER" id="PTHR43252:SF6">
    <property type="entry name" value="NEGATIVE TRANSCRIPTION REGULATOR PADR"/>
    <property type="match status" value="1"/>
</dbReference>
<dbReference type="InterPro" id="IPR005149">
    <property type="entry name" value="Tscrpt_reg_PadR_N"/>
</dbReference>
<dbReference type="InterPro" id="IPR036388">
    <property type="entry name" value="WH-like_DNA-bd_sf"/>
</dbReference>
<keyword evidence="4" id="KW-1185">Reference proteome</keyword>
<proteinExistence type="predicted"/>
<reference evidence="3 4" key="1">
    <citation type="submission" date="2016-07" db="EMBL/GenBank/DDBJ databases">
        <title>Draft genome sequence of Prauserella sp. YIM 121212, isolated from alkaline soil.</title>
        <authorList>
            <person name="Ruckert C."/>
            <person name="Albersmeier A."/>
            <person name="Jiang C.-L."/>
            <person name="Jiang Y."/>
            <person name="Kalinowski J."/>
            <person name="Schneider O."/>
            <person name="Winkler A."/>
            <person name="Zotchev S.B."/>
        </authorList>
    </citation>
    <scope>NUCLEOTIDE SEQUENCE [LARGE SCALE GENOMIC DNA]</scope>
    <source>
        <strain evidence="3 4">YIM 121212</strain>
    </source>
</reference>
<evidence type="ECO:0000313" key="3">
    <source>
        <dbReference type="EMBL" id="PXY33892.1"/>
    </source>
</evidence>
<dbReference type="AlphaFoldDB" id="A0A318LRK8"/>
<sequence>MVLARVILGLLDLSPMTGYEVKRHCDTTIRYFWQADKAQIYRTLSQLTGDGLAAVETAPGVGGPARQVHHITDRGREVLNDWLTSRLDPQPERDVFLARLFFSGGLPEPELAELLATRRKTAESLLVELEDMRRSAPDPADRRARLRLATLDHGIAQVRTELDWLTEVEKELT</sequence>
<name>A0A318LRK8_9PSEU</name>
<accession>A0A318LRK8</accession>
<dbReference type="Pfam" id="PF10400">
    <property type="entry name" value="Vir_act_alpha_C"/>
    <property type="match status" value="1"/>
</dbReference>
<dbReference type="PANTHER" id="PTHR43252">
    <property type="entry name" value="TRANSCRIPTIONAL REGULATOR YQJI"/>
    <property type="match status" value="1"/>
</dbReference>
<feature type="domain" description="Transcription regulator PadR N-terminal" evidence="1">
    <location>
        <begin position="7"/>
        <end position="80"/>
    </location>
</feature>
<evidence type="ECO:0000313" key="4">
    <source>
        <dbReference type="Proteomes" id="UP000247892"/>
    </source>
</evidence>
<dbReference type="OrthoDB" id="3186544at2"/>
<dbReference type="EMBL" id="MASU01000006">
    <property type="protein sequence ID" value="PXY33892.1"/>
    <property type="molecule type" value="Genomic_DNA"/>
</dbReference>
<dbReference type="Gene3D" id="6.10.140.190">
    <property type="match status" value="1"/>
</dbReference>
<dbReference type="Pfam" id="PF03551">
    <property type="entry name" value="PadR"/>
    <property type="match status" value="1"/>
</dbReference>
<comment type="caution">
    <text evidence="3">The sequence shown here is derived from an EMBL/GenBank/DDBJ whole genome shotgun (WGS) entry which is preliminary data.</text>
</comment>
<evidence type="ECO:0000259" key="2">
    <source>
        <dbReference type="Pfam" id="PF10400"/>
    </source>
</evidence>
<feature type="domain" description="Transcription regulator PadR C-terminal" evidence="2">
    <location>
        <begin position="93"/>
        <end position="172"/>
    </location>
</feature>
<dbReference type="InterPro" id="IPR036390">
    <property type="entry name" value="WH_DNA-bd_sf"/>
</dbReference>
<dbReference type="RefSeq" id="WP_110337793.1">
    <property type="nucleotide sequence ID" value="NZ_JBHVKT010000020.1"/>
</dbReference>
<gene>
    <name evidence="3" type="ORF">BA062_16850</name>
</gene>
<protein>
    <submittedName>
        <fullName evidence="3">PadR family transcriptional regulator</fullName>
    </submittedName>
</protein>
<dbReference type="Gene3D" id="1.10.10.10">
    <property type="entry name" value="Winged helix-like DNA-binding domain superfamily/Winged helix DNA-binding domain"/>
    <property type="match status" value="1"/>
</dbReference>
<dbReference type="SUPFAM" id="SSF46785">
    <property type="entry name" value="Winged helix' DNA-binding domain"/>
    <property type="match status" value="1"/>
</dbReference>
<organism evidence="3 4">
    <name type="scientific">Prauserella flavalba</name>
    <dbReference type="NCBI Taxonomy" id="1477506"/>
    <lineage>
        <taxon>Bacteria</taxon>
        <taxon>Bacillati</taxon>
        <taxon>Actinomycetota</taxon>
        <taxon>Actinomycetes</taxon>
        <taxon>Pseudonocardiales</taxon>
        <taxon>Pseudonocardiaceae</taxon>
        <taxon>Prauserella</taxon>
    </lineage>
</organism>
<dbReference type="Proteomes" id="UP000247892">
    <property type="component" value="Unassembled WGS sequence"/>
</dbReference>
<dbReference type="InterPro" id="IPR018309">
    <property type="entry name" value="Tscrpt_reg_PadR_C"/>
</dbReference>